<protein>
    <recommendedName>
        <fullName evidence="3">Isoleucyl-tRNA synthetase</fullName>
    </recommendedName>
</protein>
<dbReference type="EMBL" id="JAAXPR010000001">
    <property type="protein sequence ID" value="NKZ19451.1"/>
    <property type="molecule type" value="Genomic_DNA"/>
</dbReference>
<dbReference type="Proteomes" id="UP000522720">
    <property type="component" value="Unassembled WGS sequence"/>
</dbReference>
<gene>
    <name evidence="1" type="ORF">HF992_01035</name>
</gene>
<reference evidence="1 2" key="1">
    <citation type="submission" date="2020-04" db="EMBL/GenBank/DDBJ databases">
        <title>MicrobeNet Type strains.</title>
        <authorList>
            <person name="Nicholson A.C."/>
        </authorList>
    </citation>
    <scope>NUCLEOTIDE SEQUENCE [LARGE SCALE GENOMIC DNA]</scope>
    <source>
        <strain evidence="1 2">CCUG 69612</strain>
    </source>
</reference>
<dbReference type="RefSeq" id="WP_168548214.1">
    <property type="nucleotide sequence ID" value="NZ_JAAXPR010000001.1"/>
</dbReference>
<organism evidence="1 2">
    <name type="scientific">Streptococcus ovuberis</name>
    <dbReference type="NCBI Taxonomy" id="1936207"/>
    <lineage>
        <taxon>Bacteria</taxon>
        <taxon>Bacillati</taxon>
        <taxon>Bacillota</taxon>
        <taxon>Bacilli</taxon>
        <taxon>Lactobacillales</taxon>
        <taxon>Streptococcaceae</taxon>
        <taxon>Streptococcus</taxon>
    </lineage>
</organism>
<name>A0A7X6MY02_9STRE</name>
<evidence type="ECO:0008006" key="3">
    <source>
        <dbReference type="Google" id="ProtNLM"/>
    </source>
</evidence>
<sequence>MDKAKEIFEQLQTIIKDGDFDKAKTLLEDNKDALGEYFEQAKALLSNSEGLDGILDKVKGIFVK</sequence>
<comment type="caution">
    <text evidence="1">The sequence shown here is derived from an EMBL/GenBank/DDBJ whole genome shotgun (WGS) entry which is preliminary data.</text>
</comment>
<evidence type="ECO:0000313" key="2">
    <source>
        <dbReference type="Proteomes" id="UP000522720"/>
    </source>
</evidence>
<evidence type="ECO:0000313" key="1">
    <source>
        <dbReference type="EMBL" id="NKZ19451.1"/>
    </source>
</evidence>
<dbReference type="AlphaFoldDB" id="A0A7X6MY02"/>
<keyword evidence="2" id="KW-1185">Reference proteome</keyword>
<proteinExistence type="predicted"/>
<accession>A0A7X6MY02</accession>